<evidence type="ECO:0000313" key="1">
    <source>
        <dbReference type="EMBL" id="KAF0773492.1"/>
    </source>
</evidence>
<gene>
    <name evidence="1" type="ORF">FWK35_00018687</name>
</gene>
<protein>
    <submittedName>
        <fullName evidence="1">Uncharacterized protein</fullName>
    </submittedName>
</protein>
<organism evidence="1 2">
    <name type="scientific">Aphis craccivora</name>
    <name type="common">Cowpea aphid</name>
    <dbReference type="NCBI Taxonomy" id="307492"/>
    <lineage>
        <taxon>Eukaryota</taxon>
        <taxon>Metazoa</taxon>
        <taxon>Ecdysozoa</taxon>
        <taxon>Arthropoda</taxon>
        <taxon>Hexapoda</taxon>
        <taxon>Insecta</taxon>
        <taxon>Pterygota</taxon>
        <taxon>Neoptera</taxon>
        <taxon>Paraneoptera</taxon>
        <taxon>Hemiptera</taxon>
        <taxon>Sternorrhyncha</taxon>
        <taxon>Aphidomorpha</taxon>
        <taxon>Aphidoidea</taxon>
        <taxon>Aphididae</taxon>
        <taxon>Aphidini</taxon>
        <taxon>Aphis</taxon>
        <taxon>Aphis</taxon>
    </lineage>
</organism>
<sequence length="13" mass="1695">MIFLEIWRKISKM</sequence>
<comment type="caution">
    <text evidence="1">The sequence shown here is derived from an EMBL/GenBank/DDBJ whole genome shotgun (WGS) entry which is preliminary data.</text>
</comment>
<dbReference type="Proteomes" id="UP000478052">
    <property type="component" value="Unassembled WGS sequence"/>
</dbReference>
<evidence type="ECO:0000313" key="2">
    <source>
        <dbReference type="Proteomes" id="UP000478052"/>
    </source>
</evidence>
<proteinExistence type="predicted"/>
<accession>A0A6G0ZPS7</accession>
<name>A0A6G0ZPS7_APHCR</name>
<dbReference type="EMBL" id="VUJU01000055">
    <property type="protein sequence ID" value="KAF0773492.1"/>
    <property type="molecule type" value="Genomic_DNA"/>
</dbReference>
<reference evidence="1 2" key="1">
    <citation type="submission" date="2019-08" db="EMBL/GenBank/DDBJ databases">
        <title>Whole genome of Aphis craccivora.</title>
        <authorList>
            <person name="Voronova N.V."/>
            <person name="Shulinski R.S."/>
            <person name="Bandarenka Y.V."/>
            <person name="Zhorov D.G."/>
            <person name="Warner D."/>
        </authorList>
    </citation>
    <scope>NUCLEOTIDE SEQUENCE [LARGE SCALE GENOMIC DNA]</scope>
    <source>
        <strain evidence="1">180601</strain>
        <tissue evidence="1">Whole Body</tissue>
    </source>
</reference>
<keyword evidence="2" id="KW-1185">Reference proteome</keyword>